<evidence type="ECO:0000313" key="3">
    <source>
        <dbReference type="Proteomes" id="UP000789508"/>
    </source>
</evidence>
<sequence>MGESLAKSILEVPLDVPLGLILKNNSEKLQEIAINTNTSVNFTRTNYNPRVEILPRRREPATTRRDMEDARIQVECLFANNMRTVPHLKIPINIYRSHATFVEDLLSPTLRKISDKHKVDALPRIYKNEAYVVFLKNRKDPRSVIDKPKREVERFLARFSYPEPRIHIPESIELPIPFDQDILTLNLNEFKDKFQKEIRDIENETNTIIEYDYEKSNILIKAVEFSSNVRAKRFEAYQLMKELISKINKSKSKNQDASYEESEIVQNPKRTDSFDSDVSSGSEVKENSHNLDASFDEIKLEFDFKYSKKVSNNSESDMLYTQSPQSPHDEFLTKWRWFRGEWLHSGYYKQFESLFGSK</sequence>
<dbReference type="EMBL" id="CAJVPS010000391">
    <property type="protein sequence ID" value="CAG8482835.1"/>
    <property type="molecule type" value="Genomic_DNA"/>
</dbReference>
<dbReference type="Proteomes" id="UP000789508">
    <property type="component" value="Unassembled WGS sequence"/>
</dbReference>
<dbReference type="OrthoDB" id="2467712at2759"/>
<keyword evidence="3" id="KW-1185">Reference proteome</keyword>
<proteinExistence type="predicted"/>
<evidence type="ECO:0000256" key="1">
    <source>
        <dbReference type="SAM" id="MobiDB-lite"/>
    </source>
</evidence>
<gene>
    <name evidence="2" type="ORF">ALEPTO_LOCUS2579</name>
</gene>
<reference evidence="2" key="1">
    <citation type="submission" date="2021-06" db="EMBL/GenBank/DDBJ databases">
        <authorList>
            <person name="Kallberg Y."/>
            <person name="Tangrot J."/>
            <person name="Rosling A."/>
        </authorList>
    </citation>
    <scope>NUCLEOTIDE SEQUENCE</scope>
    <source>
        <strain evidence="2">FL130A</strain>
    </source>
</reference>
<accession>A0A9N8WA88</accession>
<name>A0A9N8WA88_9GLOM</name>
<protein>
    <submittedName>
        <fullName evidence="2">14507_t:CDS:1</fullName>
    </submittedName>
</protein>
<organism evidence="2 3">
    <name type="scientific">Ambispora leptoticha</name>
    <dbReference type="NCBI Taxonomy" id="144679"/>
    <lineage>
        <taxon>Eukaryota</taxon>
        <taxon>Fungi</taxon>
        <taxon>Fungi incertae sedis</taxon>
        <taxon>Mucoromycota</taxon>
        <taxon>Glomeromycotina</taxon>
        <taxon>Glomeromycetes</taxon>
        <taxon>Archaeosporales</taxon>
        <taxon>Ambisporaceae</taxon>
        <taxon>Ambispora</taxon>
    </lineage>
</organism>
<evidence type="ECO:0000313" key="2">
    <source>
        <dbReference type="EMBL" id="CAG8482835.1"/>
    </source>
</evidence>
<comment type="caution">
    <text evidence="2">The sequence shown here is derived from an EMBL/GenBank/DDBJ whole genome shotgun (WGS) entry which is preliminary data.</text>
</comment>
<dbReference type="AlphaFoldDB" id="A0A9N8WA88"/>
<feature type="region of interest" description="Disordered" evidence="1">
    <location>
        <begin position="252"/>
        <end position="287"/>
    </location>
</feature>